<dbReference type="Proteomes" id="UP000005447">
    <property type="component" value="Unassembled WGS sequence"/>
</dbReference>
<dbReference type="GeneTree" id="ENSGT00690000102487"/>
<dbReference type="OMA" id="YVHKCCN"/>
<dbReference type="Pfam" id="PF00021">
    <property type="entry name" value="UPAR_LY6"/>
    <property type="match status" value="1"/>
</dbReference>
<dbReference type="InParanoid" id="A0A286XEC6"/>
<dbReference type="Ensembl" id="ENSCPOT00000038946.1">
    <property type="protein sequence ID" value="ENSCPOP00000023817.1"/>
    <property type="gene ID" value="ENSCPOG00000037646.1"/>
</dbReference>
<dbReference type="RefSeq" id="XP_003472608.1">
    <property type="nucleotide sequence ID" value="XM_003472560.1"/>
</dbReference>
<dbReference type="InterPro" id="IPR016054">
    <property type="entry name" value="LY6_UPA_recep-like"/>
</dbReference>
<reference evidence="3" key="3">
    <citation type="submission" date="2025-09" db="UniProtKB">
        <authorList>
            <consortium name="Ensembl"/>
        </authorList>
    </citation>
    <scope>IDENTIFICATION</scope>
    <source>
        <strain evidence="3">2N</strain>
    </source>
</reference>
<dbReference type="KEGG" id="cpoc:100718223"/>
<dbReference type="GeneID" id="100718223"/>
<reference evidence="4" key="1">
    <citation type="journal article" date="2011" name="Nature">
        <title>A high-resolution map of human evolutionary constraint using 29 mammals.</title>
        <authorList>
            <person name="Lindblad-Toh K."/>
            <person name="Garber M."/>
            <person name="Zuk O."/>
            <person name="Lin M.F."/>
            <person name="Parker B.J."/>
            <person name="Washietl S."/>
            <person name="Kheradpour P."/>
            <person name="Ernst J."/>
            <person name="Jordan G."/>
            <person name="Mauceli E."/>
            <person name="Ward L.D."/>
            <person name="Lowe C.B."/>
            <person name="Holloway A.K."/>
            <person name="Clamp M."/>
            <person name="Gnerre S."/>
            <person name="Alfoldi J."/>
            <person name="Beal K."/>
            <person name="Chang J."/>
            <person name="Clawson H."/>
            <person name="Cuff J."/>
            <person name="Di Palma F."/>
            <person name="Fitzgerald S."/>
            <person name="Flicek P."/>
            <person name="Guttman M."/>
            <person name="Hubisz M.J."/>
            <person name="Jaffe D.B."/>
            <person name="Jungreis I."/>
            <person name="Kent W.J."/>
            <person name="Kostka D."/>
            <person name="Lara M."/>
            <person name="Martins A.L."/>
            <person name="Massingham T."/>
            <person name="Moltke I."/>
            <person name="Raney B.J."/>
            <person name="Rasmussen M.D."/>
            <person name="Robinson J."/>
            <person name="Stark A."/>
            <person name="Vilella A.J."/>
            <person name="Wen J."/>
            <person name="Xie X."/>
            <person name="Zody M.C."/>
            <person name="Baldwin J."/>
            <person name="Bloom T."/>
            <person name="Chin C.W."/>
            <person name="Heiman D."/>
            <person name="Nicol R."/>
            <person name="Nusbaum C."/>
            <person name="Young S."/>
            <person name="Wilkinson J."/>
            <person name="Worley K.C."/>
            <person name="Kovar C.L."/>
            <person name="Muzny D.M."/>
            <person name="Gibbs R.A."/>
            <person name="Cree A."/>
            <person name="Dihn H.H."/>
            <person name="Fowler G."/>
            <person name="Jhangiani S."/>
            <person name="Joshi V."/>
            <person name="Lee S."/>
            <person name="Lewis L.R."/>
            <person name="Nazareth L.V."/>
            <person name="Okwuonu G."/>
            <person name="Santibanez J."/>
            <person name="Warren W.C."/>
            <person name="Mardis E.R."/>
            <person name="Weinstock G.M."/>
            <person name="Wilson R.K."/>
            <person name="Delehaunty K."/>
            <person name="Dooling D."/>
            <person name="Fronik C."/>
            <person name="Fulton L."/>
            <person name="Fulton B."/>
            <person name="Graves T."/>
            <person name="Minx P."/>
            <person name="Sodergren E."/>
            <person name="Birney E."/>
            <person name="Margulies E.H."/>
            <person name="Herrero J."/>
            <person name="Green E.D."/>
            <person name="Haussler D."/>
            <person name="Siepel A."/>
            <person name="Goldman N."/>
            <person name="Pollard K.S."/>
            <person name="Pedersen J.S."/>
            <person name="Lander E.S."/>
            <person name="Kellis M."/>
        </authorList>
    </citation>
    <scope>NUCLEOTIDE SEQUENCE [LARGE SCALE GENOMIC DNA]</scope>
    <source>
        <strain evidence="4">2N</strain>
    </source>
</reference>
<dbReference type="CDD" id="cd23579">
    <property type="entry name" value="TFP_LU_ECD_PATE3"/>
    <property type="match status" value="1"/>
</dbReference>
<feature type="signal peptide" evidence="1">
    <location>
        <begin position="1"/>
        <end position="20"/>
    </location>
</feature>
<feature type="chain" id="PRO_5011482909" evidence="1">
    <location>
        <begin position="21"/>
        <end position="98"/>
    </location>
</feature>
<accession>A0A286XEC6</accession>
<dbReference type="CTD" id="100169851"/>
<dbReference type="VEuPathDB" id="HostDB:ENSCPOG00000037646"/>
<gene>
    <name evidence="3" type="primary">PATE3</name>
</gene>
<dbReference type="SUPFAM" id="SSF57302">
    <property type="entry name" value="Snake toxin-like"/>
    <property type="match status" value="1"/>
</dbReference>
<organism evidence="3 4">
    <name type="scientific">Cavia porcellus</name>
    <name type="common">Guinea pig</name>
    <dbReference type="NCBI Taxonomy" id="10141"/>
    <lineage>
        <taxon>Eukaryota</taxon>
        <taxon>Metazoa</taxon>
        <taxon>Chordata</taxon>
        <taxon>Craniata</taxon>
        <taxon>Vertebrata</taxon>
        <taxon>Euteleostomi</taxon>
        <taxon>Mammalia</taxon>
        <taxon>Eutheria</taxon>
        <taxon>Euarchontoglires</taxon>
        <taxon>Glires</taxon>
        <taxon>Rodentia</taxon>
        <taxon>Hystricomorpha</taxon>
        <taxon>Caviidae</taxon>
        <taxon>Cavia</taxon>
    </lineage>
</organism>
<evidence type="ECO:0000256" key="1">
    <source>
        <dbReference type="SAM" id="SignalP"/>
    </source>
</evidence>
<dbReference type="InterPro" id="IPR045860">
    <property type="entry name" value="Snake_toxin-like_sf"/>
</dbReference>
<name>A0A286XEC6_CAVPO</name>
<dbReference type="OrthoDB" id="9827827at2759"/>
<sequence>MNKCVLGLFSLFCLIMAAASLKCATCHLQITGERCRRDFGICVAQKDESCMVLKVVYNFSLVLSYMDCQKFCKTGKYAINRRVYRYTCCKSNYCNRLI</sequence>
<keyword evidence="1" id="KW-0732">Signal</keyword>
<keyword evidence="4" id="KW-1185">Reference proteome</keyword>
<dbReference type="EMBL" id="AAKN02024647">
    <property type="status" value="NOT_ANNOTATED_CDS"/>
    <property type="molecule type" value="Genomic_DNA"/>
</dbReference>
<evidence type="ECO:0000313" key="4">
    <source>
        <dbReference type="Proteomes" id="UP000005447"/>
    </source>
</evidence>
<feature type="domain" description="UPAR/Ly6" evidence="2">
    <location>
        <begin position="20"/>
        <end position="96"/>
    </location>
</feature>
<dbReference type="AlphaFoldDB" id="A0A286XEC6"/>
<dbReference type="STRING" id="10141.ENSCPOP00000023817"/>
<evidence type="ECO:0000313" key="3">
    <source>
        <dbReference type="Ensembl" id="ENSCPOP00000023817.1"/>
    </source>
</evidence>
<reference evidence="3" key="2">
    <citation type="submission" date="2025-08" db="UniProtKB">
        <authorList>
            <consortium name="Ensembl"/>
        </authorList>
    </citation>
    <scope>IDENTIFICATION</scope>
    <source>
        <strain evidence="3">2N</strain>
    </source>
</reference>
<proteinExistence type="predicted"/>
<protein>
    <submittedName>
        <fullName evidence="3">Prostate and testis expressed 3</fullName>
    </submittedName>
</protein>
<evidence type="ECO:0000259" key="2">
    <source>
        <dbReference type="Pfam" id="PF00021"/>
    </source>
</evidence>
<dbReference type="FunCoup" id="A0A286XEC6">
    <property type="interactions" value="338"/>
</dbReference>